<keyword evidence="2" id="KW-1185">Reference proteome</keyword>
<name>A0ABW3K1K2_9BACT</name>
<evidence type="ECO:0000313" key="2">
    <source>
        <dbReference type="Proteomes" id="UP001597112"/>
    </source>
</evidence>
<dbReference type="EMBL" id="JBHTKA010000003">
    <property type="protein sequence ID" value="MFD0999967.1"/>
    <property type="molecule type" value="Genomic_DNA"/>
</dbReference>
<dbReference type="Proteomes" id="UP001597112">
    <property type="component" value="Unassembled WGS sequence"/>
</dbReference>
<reference evidence="2" key="1">
    <citation type="journal article" date="2019" name="Int. J. Syst. Evol. Microbiol.">
        <title>The Global Catalogue of Microorganisms (GCM) 10K type strain sequencing project: providing services to taxonomists for standard genome sequencing and annotation.</title>
        <authorList>
            <consortium name="The Broad Institute Genomics Platform"/>
            <consortium name="The Broad Institute Genome Sequencing Center for Infectious Disease"/>
            <person name="Wu L."/>
            <person name="Ma J."/>
        </authorList>
    </citation>
    <scope>NUCLEOTIDE SEQUENCE [LARGE SCALE GENOMIC DNA]</scope>
    <source>
        <strain evidence="2">CCUG 58938</strain>
    </source>
</reference>
<dbReference type="RefSeq" id="WP_377579153.1">
    <property type="nucleotide sequence ID" value="NZ_JBHTKA010000003.1"/>
</dbReference>
<organism evidence="1 2">
    <name type="scientific">Ohtaekwangia kribbensis</name>
    <dbReference type="NCBI Taxonomy" id="688913"/>
    <lineage>
        <taxon>Bacteria</taxon>
        <taxon>Pseudomonadati</taxon>
        <taxon>Bacteroidota</taxon>
        <taxon>Cytophagia</taxon>
        <taxon>Cytophagales</taxon>
        <taxon>Fulvivirgaceae</taxon>
        <taxon>Ohtaekwangia</taxon>
    </lineage>
</organism>
<comment type="caution">
    <text evidence="1">The sequence shown here is derived from an EMBL/GenBank/DDBJ whole genome shotgun (WGS) entry which is preliminary data.</text>
</comment>
<accession>A0ABW3K1K2</accession>
<dbReference type="PANTHER" id="PTHR37835:SF1">
    <property type="entry name" value="ALPHA-CLOSTRIPAIN"/>
    <property type="match status" value="1"/>
</dbReference>
<dbReference type="InterPro" id="IPR005077">
    <property type="entry name" value="Peptidase_C11"/>
</dbReference>
<dbReference type="Pfam" id="PF03415">
    <property type="entry name" value="Peptidase_C11"/>
    <property type="match status" value="1"/>
</dbReference>
<proteinExistence type="predicted"/>
<dbReference type="PANTHER" id="PTHR37835">
    <property type="entry name" value="ALPHA-CLOSTRIPAIN"/>
    <property type="match status" value="1"/>
</dbReference>
<gene>
    <name evidence="1" type="ORF">ACFQ21_11660</name>
</gene>
<sequence>MKSLSAQVQDMAAVINQLLEARKTKDIAIVLCINIDSNLVPTNFPRGTNRPSAGFTTLFYTIEIAENSLTLISENPQFDILDEASVTFFFKDIVQDNFPAEQYALFTWDHGQPFGIFGGSDEAPRIVNSKNPLPLYFKLYNAFPALKPKARQFLTESDVQILNITELRNAIASSFSGKKMGVIAMSNCYLQFFDTGYELSSCAEYLVAFETLMYFADTFNHKTILEAISCNPYISSESLSRLIVTTFLYETDPNNSNEFKRSVALFANDLSWYPSIAKQFDELSKTLIRELPRYFQEIKTALSKCGYIAPNIEIFALIDFRNFITCLYNEAPALFQNNGYEVIQSFLEKVVVESFVGEDFTNEASDEFKAPSCFSIYLPKTPGIYHSLFRDLYMRESGLSPTEFVKRFTWDAFIARYIEMIEITSPEKTDI</sequence>
<protein>
    <submittedName>
        <fullName evidence="1">Clostripain-related cysteine peptidase</fullName>
    </submittedName>
</protein>
<evidence type="ECO:0000313" key="1">
    <source>
        <dbReference type="EMBL" id="MFD0999967.1"/>
    </source>
</evidence>